<gene>
    <name evidence="2" type="ORF">ESZ36_12435</name>
</gene>
<evidence type="ECO:0000313" key="2">
    <source>
        <dbReference type="EMBL" id="TWX68067.1"/>
    </source>
</evidence>
<feature type="domain" description="Acetyl-CoA dehydrogenase-like C-terminal" evidence="1">
    <location>
        <begin position="10"/>
        <end position="48"/>
    </location>
</feature>
<evidence type="ECO:0000313" key="3">
    <source>
        <dbReference type="Proteomes" id="UP000321822"/>
    </source>
</evidence>
<comment type="caution">
    <text evidence="2">The sequence shown here is derived from an EMBL/GenBank/DDBJ whole genome shotgun (WGS) entry which is preliminary data.</text>
</comment>
<name>A0A5C6QHD3_9GAMM</name>
<sequence>MLENPLPEYRAFYQAKIKTARFYIQRILPRASGHATCVVNGAYSMMALEVEEFFLGQK</sequence>
<dbReference type="OrthoDB" id="9981346at2"/>
<organism evidence="2 3">
    <name type="scientific">Colwellia demingiae</name>
    <dbReference type="NCBI Taxonomy" id="89401"/>
    <lineage>
        <taxon>Bacteria</taxon>
        <taxon>Pseudomonadati</taxon>
        <taxon>Pseudomonadota</taxon>
        <taxon>Gammaproteobacteria</taxon>
        <taxon>Alteromonadales</taxon>
        <taxon>Colwelliaceae</taxon>
        <taxon>Colwellia</taxon>
    </lineage>
</organism>
<dbReference type="EMBL" id="VOLT01000005">
    <property type="protein sequence ID" value="TWX68067.1"/>
    <property type="molecule type" value="Genomic_DNA"/>
</dbReference>
<keyword evidence="3" id="KW-1185">Reference proteome</keyword>
<evidence type="ECO:0000259" key="1">
    <source>
        <dbReference type="Pfam" id="PF12806"/>
    </source>
</evidence>
<reference evidence="2 3" key="1">
    <citation type="submission" date="2019-07" db="EMBL/GenBank/DDBJ databases">
        <title>Genomes of sea-ice associated Colwellia species.</title>
        <authorList>
            <person name="Bowman J.P."/>
        </authorList>
    </citation>
    <scope>NUCLEOTIDE SEQUENCE [LARGE SCALE GENOMIC DNA]</scope>
    <source>
        <strain evidence="2 3">ACAM 459</strain>
    </source>
</reference>
<proteinExistence type="predicted"/>
<accession>A0A5C6QHD3</accession>
<protein>
    <recommendedName>
        <fullName evidence="1">Acetyl-CoA dehydrogenase-like C-terminal domain-containing protein</fullName>
    </recommendedName>
</protein>
<dbReference type="Proteomes" id="UP000321822">
    <property type="component" value="Unassembled WGS sequence"/>
</dbReference>
<dbReference type="InterPro" id="IPR025878">
    <property type="entry name" value="Acyl-CoA_dh-like_C_dom"/>
</dbReference>
<dbReference type="AlphaFoldDB" id="A0A5C6QHD3"/>
<dbReference type="Pfam" id="PF12806">
    <property type="entry name" value="Acyl-CoA_dh_C"/>
    <property type="match status" value="1"/>
</dbReference>